<dbReference type="SMART" id="SM00421">
    <property type="entry name" value="HTH_LUXR"/>
    <property type="match status" value="1"/>
</dbReference>
<name>A0A9X8ZG76_9BACI</name>
<dbReference type="Proteomes" id="UP000309170">
    <property type="component" value="Unassembled WGS sequence"/>
</dbReference>
<comment type="caution">
    <text evidence="4">The sequence shown here is derived from an EMBL/GenBank/DDBJ whole genome shotgun (WGS) entry which is preliminary data.</text>
</comment>
<dbReference type="EMBL" id="SZNT01000202">
    <property type="protein sequence ID" value="TKH10537.1"/>
    <property type="molecule type" value="Genomic_DNA"/>
</dbReference>
<evidence type="ECO:0000256" key="2">
    <source>
        <dbReference type="ARBA" id="ARBA00023163"/>
    </source>
</evidence>
<keyword evidence="1" id="KW-0805">Transcription regulation</keyword>
<accession>A0A9X8ZG76</accession>
<sequence length="64" mass="7376">MGFNSVESRIIQLIASEVPNKQIALELNYSQRMVEYYISNISKKLEVHTRVGIVVKAFQNNILH</sequence>
<dbReference type="PROSITE" id="PS50043">
    <property type="entry name" value="HTH_LUXR_2"/>
    <property type="match status" value="1"/>
</dbReference>
<reference evidence="4 5" key="1">
    <citation type="journal article" date="2019" name="Environ. Microbiol.">
        <title>An active ?-lactamase is a part of an orchestrated cell wall stress resistance network of Bacillus subtilis and related rhizosphere species.</title>
        <authorList>
            <person name="Bucher T."/>
            <person name="Keren-Paz A."/>
            <person name="Hausser J."/>
            <person name="Olender T."/>
            <person name="Cytryn E."/>
            <person name="Kolodkin-Gal I."/>
        </authorList>
    </citation>
    <scope>NUCLEOTIDE SEQUENCE [LARGE SCALE GENOMIC DNA]</scope>
    <source>
        <strain evidence="4 5">I4</strain>
    </source>
</reference>
<dbReference type="InterPro" id="IPR036388">
    <property type="entry name" value="WH-like_DNA-bd_sf"/>
</dbReference>
<dbReference type="OrthoDB" id="2970393at2"/>
<gene>
    <name evidence="4" type="ORF">FC678_14505</name>
</gene>
<dbReference type="InterPro" id="IPR000792">
    <property type="entry name" value="Tscrpt_reg_LuxR_C"/>
</dbReference>
<organism evidence="4 5">
    <name type="scientific">Peribacillus simplex</name>
    <dbReference type="NCBI Taxonomy" id="1478"/>
    <lineage>
        <taxon>Bacteria</taxon>
        <taxon>Bacillati</taxon>
        <taxon>Bacillota</taxon>
        <taxon>Bacilli</taxon>
        <taxon>Bacillales</taxon>
        <taxon>Bacillaceae</taxon>
        <taxon>Peribacillus</taxon>
    </lineage>
</organism>
<dbReference type="GO" id="GO:0006355">
    <property type="term" value="P:regulation of DNA-templated transcription"/>
    <property type="evidence" value="ECO:0007669"/>
    <property type="project" value="InterPro"/>
</dbReference>
<dbReference type="Pfam" id="PF00196">
    <property type="entry name" value="GerE"/>
    <property type="match status" value="1"/>
</dbReference>
<protein>
    <submittedName>
        <fullName evidence="4">Response regulator transcription factor</fullName>
    </submittedName>
</protein>
<dbReference type="Gene3D" id="1.10.10.10">
    <property type="entry name" value="Winged helix-like DNA-binding domain superfamily/Winged helix DNA-binding domain"/>
    <property type="match status" value="1"/>
</dbReference>
<dbReference type="SUPFAM" id="SSF46894">
    <property type="entry name" value="C-terminal effector domain of the bipartite response regulators"/>
    <property type="match status" value="1"/>
</dbReference>
<keyword evidence="2" id="KW-0804">Transcription</keyword>
<feature type="domain" description="HTH luxR-type" evidence="3">
    <location>
        <begin position="1"/>
        <end position="61"/>
    </location>
</feature>
<proteinExistence type="predicted"/>
<evidence type="ECO:0000256" key="1">
    <source>
        <dbReference type="ARBA" id="ARBA00023015"/>
    </source>
</evidence>
<dbReference type="InterPro" id="IPR016032">
    <property type="entry name" value="Sig_transdc_resp-reg_C-effctor"/>
</dbReference>
<dbReference type="GO" id="GO:0003677">
    <property type="term" value="F:DNA binding"/>
    <property type="evidence" value="ECO:0007669"/>
    <property type="project" value="InterPro"/>
</dbReference>
<dbReference type="AlphaFoldDB" id="A0A9X8ZG76"/>
<evidence type="ECO:0000313" key="5">
    <source>
        <dbReference type="Proteomes" id="UP000309170"/>
    </source>
</evidence>
<evidence type="ECO:0000259" key="3">
    <source>
        <dbReference type="PROSITE" id="PS50043"/>
    </source>
</evidence>
<evidence type="ECO:0000313" key="4">
    <source>
        <dbReference type="EMBL" id="TKH10537.1"/>
    </source>
</evidence>